<reference evidence="1 2" key="1">
    <citation type="journal article" date="2014" name="Genome Announc.">
        <title>Complete Genome Sequence of the Thermophilic Polychlorinated Biphenyl Degrader Geobacillus sp. Strain JF8 (NBRC 109937).</title>
        <authorList>
            <person name="Shintani M."/>
            <person name="Ohtsubo Y."/>
            <person name="Fukuda K."/>
            <person name="Hosoyama A."/>
            <person name="Ohji S."/>
            <person name="Yamazoe A."/>
            <person name="Fujita N."/>
            <person name="Nagata Y."/>
            <person name="Tsuda M."/>
            <person name="Hatta T."/>
            <person name="Kimbara K."/>
        </authorList>
    </citation>
    <scope>NUCLEOTIDE SEQUENCE [LARGE SCALE GENOMIC DNA]</scope>
    <source>
        <strain evidence="1 2">JF8</strain>
    </source>
</reference>
<sequence>MINKRIETINQKGNRNIAIQNSHITIYYYSKFDEFKRLAEKGDYNGAAQILEELHEEAGKMHPFYPHYRYKFENIGGRVVAEHEPLTEEAKKKYPLTYRGKIKISKERMKGFKDIHELIEDAFLKQEEIEIDMVTLNAWIGDEPVPTPNLDEFIKEGKWVIKPKPLPEPMKLKFYIKKEPEFSIIDYLEMSISGIDRDNNMITLDNSRQENSKLLVSITLPLINNKNENENGLVSVHKATINFKIRDEYINDVEANRDFLKFYIYTEGRQVTLAFKDLKSNKDFIVSSNFHIDNKGNYDDLRKQYSFLQHLYELEQFFSVRFTLPDNITKEDWDSIRVLDSIKENTTIKSRFKNLTWTITEKETLKNIIDIYEQKGNKGSILKVIYSGEEARVELFGATIPLEKMEATYDNVKIDDLEKLKRKYANMEEGETIKVKLLPDTNNIVEEKYFVKK</sequence>
<dbReference type="OrthoDB" id="2961309at2"/>
<geneLocation type="plasmid" evidence="1 2">
    <name>pBt40</name>
</geneLocation>
<dbReference type="Proteomes" id="UP000015500">
    <property type="component" value="Plasmid pBt40"/>
</dbReference>
<organism evidence="1 2">
    <name type="scientific">Geobacillus genomosp. 3</name>
    <dbReference type="NCBI Taxonomy" id="1921421"/>
    <lineage>
        <taxon>Bacteria</taxon>
        <taxon>Bacillati</taxon>
        <taxon>Bacillota</taxon>
        <taxon>Bacilli</taxon>
        <taxon>Bacillales</taxon>
        <taxon>Anoxybacillaceae</taxon>
        <taxon>Geobacillus</taxon>
    </lineage>
</organism>
<evidence type="ECO:0000313" key="2">
    <source>
        <dbReference type="Proteomes" id="UP000015500"/>
    </source>
</evidence>
<proteinExistence type="predicted"/>
<dbReference type="HOGENOM" id="CLU_610662_0_0_9"/>
<dbReference type="RefSeq" id="WP_020961672.1">
    <property type="nucleotide sequence ID" value="NC_022092.1"/>
</dbReference>
<evidence type="ECO:0000313" key="1">
    <source>
        <dbReference type="EMBL" id="AGT33893.1"/>
    </source>
</evidence>
<dbReference type="AlphaFoldDB" id="S5ZTG8"/>
<keyword evidence="2" id="KW-1185">Reference proteome</keyword>
<name>S5ZTG8_GEOG3</name>
<accession>S5ZTG8</accession>
<dbReference type="PATRIC" id="fig|1345697.3.peg.3643"/>
<keyword evidence="1" id="KW-0614">Plasmid</keyword>
<protein>
    <submittedName>
        <fullName evidence="1">Uncharacterized protein</fullName>
    </submittedName>
</protein>
<gene>
    <name evidence="1" type="ORF">M493_00070</name>
</gene>
<dbReference type="EMBL" id="CP006255">
    <property type="protein sequence ID" value="AGT33893.1"/>
    <property type="molecule type" value="Genomic_DNA"/>
</dbReference>
<dbReference type="KEGG" id="gjf:M493_00070"/>